<accession>A0A0C3NAB0</accession>
<dbReference type="EMBL" id="KN832340">
    <property type="protein sequence ID" value="KIN92840.1"/>
    <property type="molecule type" value="Genomic_DNA"/>
</dbReference>
<organism evidence="2 3">
    <name type="scientific">Pisolithus tinctorius Marx 270</name>
    <dbReference type="NCBI Taxonomy" id="870435"/>
    <lineage>
        <taxon>Eukaryota</taxon>
        <taxon>Fungi</taxon>
        <taxon>Dikarya</taxon>
        <taxon>Basidiomycota</taxon>
        <taxon>Agaricomycotina</taxon>
        <taxon>Agaricomycetes</taxon>
        <taxon>Agaricomycetidae</taxon>
        <taxon>Boletales</taxon>
        <taxon>Sclerodermatineae</taxon>
        <taxon>Pisolithaceae</taxon>
        <taxon>Pisolithus</taxon>
    </lineage>
</organism>
<proteinExistence type="predicted"/>
<reference evidence="2 3" key="1">
    <citation type="submission" date="2014-04" db="EMBL/GenBank/DDBJ databases">
        <authorList>
            <consortium name="DOE Joint Genome Institute"/>
            <person name="Kuo A."/>
            <person name="Kohler A."/>
            <person name="Costa M.D."/>
            <person name="Nagy L.G."/>
            <person name="Floudas D."/>
            <person name="Copeland A."/>
            <person name="Barry K.W."/>
            <person name="Cichocki N."/>
            <person name="Veneault-Fourrey C."/>
            <person name="LaButti K."/>
            <person name="Lindquist E.A."/>
            <person name="Lipzen A."/>
            <person name="Lundell T."/>
            <person name="Morin E."/>
            <person name="Murat C."/>
            <person name="Sun H."/>
            <person name="Tunlid A."/>
            <person name="Henrissat B."/>
            <person name="Grigoriev I.V."/>
            <person name="Hibbett D.S."/>
            <person name="Martin F."/>
            <person name="Nordberg H.P."/>
            <person name="Cantor M.N."/>
            <person name="Hua S.X."/>
        </authorList>
    </citation>
    <scope>NUCLEOTIDE SEQUENCE [LARGE SCALE GENOMIC DNA]</scope>
    <source>
        <strain evidence="2 3">Marx 270</strain>
    </source>
</reference>
<sequence length="56" mass="6520">MDWPVFRDEGYLEVTGQGEGSRDGLDTSHHVPSELDTRTNCYNRTSITRRRIIPRQ</sequence>
<feature type="region of interest" description="Disordered" evidence="1">
    <location>
        <begin position="15"/>
        <end position="36"/>
    </location>
</feature>
<dbReference type="Proteomes" id="UP000054217">
    <property type="component" value="Unassembled WGS sequence"/>
</dbReference>
<dbReference type="InParanoid" id="A0A0C3NAB0"/>
<name>A0A0C3NAB0_PISTI</name>
<dbReference type="OrthoDB" id="10465063at2759"/>
<evidence type="ECO:0000313" key="2">
    <source>
        <dbReference type="EMBL" id="KIN92840.1"/>
    </source>
</evidence>
<gene>
    <name evidence="2" type="ORF">M404DRAFT_36674</name>
</gene>
<evidence type="ECO:0000313" key="3">
    <source>
        <dbReference type="Proteomes" id="UP000054217"/>
    </source>
</evidence>
<feature type="compositionally biased region" description="Basic and acidic residues" evidence="1">
    <location>
        <begin position="20"/>
        <end position="36"/>
    </location>
</feature>
<dbReference type="AlphaFoldDB" id="A0A0C3NAB0"/>
<keyword evidence="3" id="KW-1185">Reference proteome</keyword>
<protein>
    <submittedName>
        <fullName evidence="2">Uncharacterized protein</fullName>
    </submittedName>
</protein>
<dbReference type="HOGENOM" id="CLU_3015161_0_0_1"/>
<evidence type="ECO:0000256" key="1">
    <source>
        <dbReference type="SAM" id="MobiDB-lite"/>
    </source>
</evidence>
<reference evidence="3" key="2">
    <citation type="submission" date="2015-01" db="EMBL/GenBank/DDBJ databases">
        <title>Evolutionary Origins and Diversification of the Mycorrhizal Mutualists.</title>
        <authorList>
            <consortium name="DOE Joint Genome Institute"/>
            <consortium name="Mycorrhizal Genomics Consortium"/>
            <person name="Kohler A."/>
            <person name="Kuo A."/>
            <person name="Nagy L.G."/>
            <person name="Floudas D."/>
            <person name="Copeland A."/>
            <person name="Barry K.W."/>
            <person name="Cichocki N."/>
            <person name="Veneault-Fourrey C."/>
            <person name="LaButti K."/>
            <person name="Lindquist E.A."/>
            <person name="Lipzen A."/>
            <person name="Lundell T."/>
            <person name="Morin E."/>
            <person name="Murat C."/>
            <person name="Riley R."/>
            <person name="Ohm R."/>
            <person name="Sun H."/>
            <person name="Tunlid A."/>
            <person name="Henrissat B."/>
            <person name="Grigoriev I.V."/>
            <person name="Hibbett D.S."/>
            <person name="Martin F."/>
        </authorList>
    </citation>
    <scope>NUCLEOTIDE SEQUENCE [LARGE SCALE GENOMIC DNA]</scope>
    <source>
        <strain evidence="3">Marx 270</strain>
    </source>
</reference>